<keyword evidence="3" id="KW-0949">S-adenosyl-L-methionine</keyword>
<evidence type="ECO:0000256" key="2">
    <source>
        <dbReference type="ARBA" id="ARBA00022679"/>
    </source>
</evidence>
<comment type="caution">
    <text evidence="4">The sequence shown here is derived from an EMBL/GenBank/DDBJ whole genome shotgun (WGS) entry which is preliminary data.</text>
</comment>
<dbReference type="RefSeq" id="WP_378533902.1">
    <property type="nucleotide sequence ID" value="NZ_JBHSBH010000009.1"/>
</dbReference>
<keyword evidence="5" id="KW-1185">Reference proteome</keyword>
<sequence length="212" mass="22526">MAHHIEQYAAEDDTLATAREVGRQADSAPISAACGAALRFLAAAIGARSVVEIGTGCGSSGIWLLRGMRPDAILTSVDIDPEYQELARDAYRRAGFATNRTRLIHGRALDVLPRLTDGAYDLVFADAVKTEYPDYLAEALRLLRPGGIAVFNNALDAAPLSDGPLSVPGPGTAAIREVGRLVREDDRLVPLLLPVGEGLLAAIREDTSPAQR</sequence>
<proteinExistence type="predicted"/>
<keyword evidence="2 4" id="KW-0808">Transferase</keyword>
<protein>
    <submittedName>
        <fullName evidence="4">O-methyltransferase</fullName>
        <ecNumber evidence="4">2.1.1.-</ecNumber>
    </submittedName>
</protein>
<reference evidence="5" key="1">
    <citation type="journal article" date="2019" name="Int. J. Syst. Evol. Microbiol.">
        <title>The Global Catalogue of Microorganisms (GCM) 10K type strain sequencing project: providing services to taxonomists for standard genome sequencing and annotation.</title>
        <authorList>
            <consortium name="The Broad Institute Genomics Platform"/>
            <consortium name="The Broad Institute Genome Sequencing Center for Infectious Disease"/>
            <person name="Wu L."/>
            <person name="Ma J."/>
        </authorList>
    </citation>
    <scope>NUCLEOTIDE SEQUENCE [LARGE SCALE GENOMIC DNA]</scope>
    <source>
        <strain evidence="5">TBRC 1826</strain>
    </source>
</reference>
<dbReference type="Gene3D" id="3.40.50.150">
    <property type="entry name" value="Vaccinia Virus protein VP39"/>
    <property type="match status" value="1"/>
</dbReference>
<dbReference type="SUPFAM" id="SSF53335">
    <property type="entry name" value="S-adenosyl-L-methionine-dependent methyltransferases"/>
    <property type="match status" value="1"/>
</dbReference>
<evidence type="ECO:0000313" key="5">
    <source>
        <dbReference type="Proteomes" id="UP001595847"/>
    </source>
</evidence>
<evidence type="ECO:0000256" key="3">
    <source>
        <dbReference type="ARBA" id="ARBA00022691"/>
    </source>
</evidence>
<dbReference type="PROSITE" id="PS51682">
    <property type="entry name" value="SAM_OMT_I"/>
    <property type="match status" value="1"/>
</dbReference>
<dbReference type="InterPro" id="IPR050362">
    <property type="entry name" value="Cation-dep_OMT"/>
</dbReference>
<dbReference type="GO" id="GO:0008168">
    <property type="term" value="F:methyltransferase activity"/>
    <property type="evidence" value="ECO:0007669"/>
    <property type="project" value="UniProtKB-KW"/>
</dbReference>
<gene>
    <name evidence="4" type="ORF">ACFOVU_14690</name>
</gene>
<organism evidence="4 5">
    <name type="scientific">Nocardiopsis sediminis</name>
    <dbReference type="NCBI Taxonomy" id="1778267"/>
    <lineage>
        <taxon>Bacteria</taxon>
        <taxon>Bacillati</taxon>
        <taxon>Actinomycetota</taxon>
        <taxon>Actinomycetes</taxon>
        <taxon>Streptosporangiales</taxon>
        <taxon>Nocardiopsidaceae</taxon>
        <taxon>Nocardiopsis</taxon>
    </lineage>
</organism>
<dbReference type="GO" id="GO:0032259">
    <property type="term" value="P:methylation"/>
    <property type="evidence" value="ECO:0007669"/>
    <property type="project" value="UniProtKB-KW"/>
</dbReference>
<dbReference type="EMBL" id="JBHSBH010000009">
    <property type="protein sequence ID" value="MFC3997178.1"/>
    <property type="molecule type" value="Genomic_DNA"/>
</dbReference>
<dbReference type="CDD" id="cd02440">
    <property type="entry name" value="AdoMet_MTases"/>
    <property type="match status" value="1"/>
</dbReference>
<name>A0ABV8FPC6_9ACTN</name>
<dbReference type="InterPro" id="IPR002935">
    <property type="entry name" value="SAM_O-MeTrfase"/>
</dbReference>
<dbReference type="Proteomes" id="UP001595847">
    <property type="component" value="Unassembled WGS sequence"/>
</dbReference>
<evidence type="ECO:0000313" key="4">
    <source>
        <dbReference type="EMBL" id="MFC3997178.1"/>
    </source>
</evidence>
<keyword evidence="1 4" id="KW-0489">Methyltransferase</keyword>
<evidence type="ECO:0000256" key="1">
    <source>
        <dbReference type="ARBA" id="ARBA00022603"/>
    </source>
</evidence>
<accession>A0ABV8FPC6</accession>
<dbReference type="InterPro" id="IPR029063">
    <property type="entry name" value="SAM-dependent_MTases_sf"/>
</dbReference>
<dbReference type="PANTHER" id="PTHR10509:SF85">
    <property type="entry name" value="O-METHYLTRANSFERASE RV1220C-RELATED"/>
    <property type="match status" value="1"/>
</dbReference>
<dbReference type="PANTHER" id="PTHR10509">
    <property type="entry name" value="O-METHYLTRANSFERASE-RELATED"/>
    <property type="match status" value="1"/>
</dbReference>
<dbReference type="EC" id="2.1.1.-" evidence="4"/>
<dbReference type="Pfam" id="PF01596">
    <property type="entry name" value="Methyltransf_3"/>
    <property type="match status" value="1"/>
</dbReference>